<dbReference type="Gene3D" id="3.40.50.2000">
    <property type="entry name" value="Glycogen Phosphorylase B"/>
    <property type="match status" value="1"/>
</dbReference>
<accession>A0ABY9VFF8</accession>
<keyword evidence="3" id="KW-1185">Reference proteome</keyword>
<proteinExistence type="predicted"/>
<dbReference type="RefSeq" id="WP_311072764.1">
    <property type="nucleotide sequence ID" value="NZ_CP134494.1"/>
</dbReference>
<evidence type="ECO:0000313" key="3">
    <source>
        <dbReference type="Proteomes" id="UP001303324"/>
    </source>
</evidence>
<gene>
    <name evidence="2" type="ORF">RH061_21310</name>
</gene>
<dbReference type="Pfam" id="PF04101">
    <property type="entry name" value="Glyco_tran_28_C"/>
    <property type="match status" value="1"/>
</dbReference>
<evidence type="ECO:0000259" key="1">
    <source>
        <dbReference type="Pfam" id="PF04101"/>
    </source>
</evidence>
<sequence>MIFVTVGTHEQQLDRLVKTIDELKGNNIIKDEVFIQSGYSTYPIKNCQYKPMLTFEEMKDYSESCNLFITHGGPGSIIMGLSAGKLPIVFPRNPEYNEHVDNHQILFTKRMSEKKKIIPAYCETELEKVIVDFNEVSSTYSRGWISNTEEFNNKLERLITEN</sequence>
<dbReference type="Proteomes" id="UP001303324">
    <property type="component" value="Chromosome"/>
</dbReference>
<feature type="domain" description="Glycosyl transferase family 28 C-terminal" evidence="1">
    <location>
        <begin position="1"/>
        <end position="138"/>
    </location>
</feature>
<reference evidence="2 3" key="1">
    <citation type="submission" date="2023-09" db="EMBL/GenBank/DDBJ databases">
        <title>Microbial mechanism of fulvic acid promoting antimony reduction mineralization in rice fields.</title>
        <authorList>
            <person name="Chen G."/>
            <person name="Lan J."/>
        </authorList>
    </citation>
    <scope>NUCLEOTIDE SEQUENCE [LARGE SCALE GENOMIC DNA]</scope>
    <source>
        <strain evidence="2 3">PS1</strain>
    </source>
</reference>
<name>A0ABY9VFF8_9BACI</name>
<organism evidence="2 3">
    <name type="scientific">Mesobacillus jeotgali</name>
    <dbReference type="NCBI Taxonomy" id="129985"/>
    <lineage>
        <taxon>Bacteria</taxon>
        <taxon>Bacillati</taxon>
        <taxon>Bacillota</taxon>
        <taxon>Bacilli</taxon>
        <taxon>Bacillales</taxon>
        <taxon>Bacillaceae</taxon>
        <taxon>Mesobacillus</taxon>
    </lineage>
</organism>
<evidence type="ECO:0000313" key="2">
    <source>
        <dbReference type="EMBL" id="WNF22662.1"/>
    </source>
</evidence>
<dbReference type="EMBL" id="CP134494">
    <property type="protein sequence ID" value="WNF22662.1"/>
    <property type="molecule type" value="Genomic_DNA"/>
</dbReference>
<dbReference type="InterPro" id="IPR007235">
    <property type="entry name" value="Glyco_trans_28_C"/>
</dbReference>
<protein>
    <submittedName>
        <fullName evidence="2">Glycosyltransferase</fullName>
    </submittedName>
</protein>